<dbReference type="AlphaFoldDB" id="A0A1H7KF58"/>
<organism evidence="1 2">
    <name type="scientific">Olivibacter domesticus</name>
    <name type="common">Pseudosphingobacterium domesticum</name>
    <dbReference type="NCBI Taxonomy" id="407022"/>
    <lineage>
        <taxon>Bacteria</taxon>
        <taxon>Pseudomonadati</taxon>
        <taxon>Bacteroidota</taxon>
        <taxon>Sphingobacteriia</taxon>
        <taxon>Sphingobacteriales</taxon>
        <taxon>Sphingobacteriaceae</taxon>
        <taxon>Olivibacter</taxon>
    </lineage>
</organism>
<dbReference type="EMBL" id="FOAF01000001">
    <property type="protein sequence ID" value="SEK85150.1"/>
    <property type="molecule type" value="Genomic_DNA"/>
</dbReference>
<keyword evidence="2" id="KW-1185">Reference proteome</keyword>
<dbReference type="Proteomes" id="UP000199421">
    <property type="component" value="Unassembled WGS sequence"/>
</dbReference>
<evidence type="ECO:0000313" key="1">
    <source>
        <dbReference type="EMBL" id="SEK85150.1"/>
    </source>
</evidence>
<dbReference type="STRING" id="407022.SAMN05661044_01321"/>
<evidence type="ECO:0000313" key="2">
    <source>
        <dbReference type="Proteomes" id="UP000199421"/>
    </source>
</evidence>
<protein>
    <submittedName>
        <fullName evidence="1">Uncharacterized protein</fullName>
    </submittedName>
</protein>
<accession>A0A1H7KF58</accession>
<proteinExistence type="predicted"/>
<reference evidence="2" key="1">
    <citation type="submission" date="2016-10" db="EMBL/GenBank/DDBJ databases">
        <authorList>
            <person name="Varghese N."/>
            <person name="Submissions S."/>
        </authorList>
    </citation>
    <scope>NUCLEOTIDE SEQUENCE [LARGE SCALE GENOMIC DNA]</scope>
    <source>
        <strain evidence="2">DSM 18733</strain>
    </source>
</reference>
<name>A0A1H7KF58_OLID1</name>
<gene>
    <name evidence="1" type="ORF">SAMN05661044_01321</name>
</gene>
<sequence length="72" mass="8128">MGWFLMRSENKPILPALDNASEGIESFLAALVKTKAVFINNIDDKPNIRMHSCGSVLDELKYYFLFFKGSGK</sequence>